<feature type="region of interest" description="Disordered" evidence="1">
    <location>
        <begin position="224"/>
        <end position="306"/>
    </location>
</feature>
<accession>A0AAW0DXF1</accession>
<dbReference type="AlphaFoldDB" id="A0AAW0DXF1"/>
<feature type="compositionally biased region" description="Polar residues" evidence="1">
    <location>
        <begin position="224"/>
        <end position="251"/>
    </location>
</feature>
<reference evidence="3 4" key="1">
    <citation type="journal article" date="2024" name="J Genomics">
        <title>Draft genome sequencing and assembly of Favolaschia claudopus CIRM-BRFM 2984 isolated from oak limbs.</title>
        <authorList>
            <person name="Navarro D."/>
            <person name="Drula E."/>
            <person name="Chaduli D."/>
            <person name="Cazenave R."/>
            <person name="Ahrendt S."/>
            <person name="Wang J."/>
            <person name="Lipzen A."/>
            <person name="Daum C."/>
            <person name="Barry K."/>
            <person name="Grigoriev I.V."/>
            <person name="Favel A."/>
            <person name="Rosso M.N."/>
            <person name="Martin F."/>
        </authorList>
    </citation>
    <scope>NUCLEOTIDE SEQUENCE [LARGE SCALE GENOMIC DNA]</scope>
    <source>
        <strain evidence="3 4">CIRM-BRFM 2984</strain>
    </source>
</reference>
<evidence type="ECO:0000259" key="2">
    <source>
        <dbReference type="Pfam" id="PF12152"/>
    </source>
</evidence>
<dbReference type="SUPFAM" id="SSF101489">
    <property type="entry name" value="Eukaryotic initiation factor 4f subunit eIF4g, eIF4e-binding domain"/>
    <property type="match status" value="1"/>
</dbReference>
<keyword evidence="4" id="KW-1185">Reference proteome</keyword>
<evidence type="ECO:0000313" key="4">
    <source>
        <dbReference type="Proteomes" id="UP001362999"/>
    </source>
</evidence>
<proteinExistence type="predicted"/>
<dbReference type="Gene3D" id="1.20.970.30">
    <property type="entry name" value="eIF4G, eIF4E-binding domain"/>
    <property type="match status" value="1"/>
</dbReference>
<sequence>MRVLSFRRPLSDIAASCLPHLKPRIKVDTQTFPRPLNFLSPSGYPRCVQVRRADQMQNPVTVPSTSSASLQTNVKKEDTSTARIAESVKKRRRKPGKQGKRPKNRATLQPEELNSPPPSEVAVPPELTETVEIHDLVVSSSALATARFIDDFRRVCYPENIQSPSVNLNLNAKDGKFRYDRDFLLQFRPICKQKLAWLTPPDALNIDAAKLPSDFMLMRGKAWNTQQPSRGAQTSARNTQSVSESSMTSINPPRPPTMRPRPPKAGDLSTFGKIGKNVPAPVLPNFKQPILRTAANSAAEGGEDRG</sequence>
<feature type="region of interest" description="Disordered" evidence="1">
    <location>
        <begin position="58"/>
        <end position="122"/>
    </location>
</feature>
<dbReference type="Proteomes" id="UP001362999">
    <property type="component" value="Unassembled WGS sequence"/>
</dbReference>
<dbReference type="InterPro" id="IPR036211">
    <property type="entry name" value="eIF4G_eIF4E-bd_sf"/>
</dbReference>
<comment type="caution">
    <text evidence="3">The sequence shown here is derived from an EMBL/GenBank/DDBJ whole genome shotgun (WGS) entry which is preliminary data.</text>
</comment>
<evidence type="ECO:0000256" key="1">
    <source>
        <dbReference type="SAM" id="MobiDB-lite"/>
    </source>
</evidence>
<protein>
    <recommendedName>
        <fullName evidence="2">Eukaryotic translation initiation factor 4G1 eIF4E-binding domain-containing protein</fullName>
    </recommendedName>
</protein>
<organism evidence="3 4">
    <name type="scientific">Favolaschia claudopus</name>
    <dbReference type="NCBI Taxonomy" id="2862362"/>
    <lineage>
        <taxon>Eukaryota</taxon>
        <taxon>Fungi</taxon>
        <taxon>Dikarya</taxon>
        <taxon>Basidiomycota</taxon>
        <taxon>Agaricomycotina</taxon>
        <taxon>Agaricomycetes</taxon>
        <taxon>Agaricomycetidae</taxon>
        <taxon>Agaricales</taxon>
        <taxon>Marasmiineae</taxon>
        <taxon>Mycenaceae</taxon>
        <taxon>Favolaschia</taxon>
    </lineage>
</organism>
<name>A0AAW0DXF1_9AGAR</name>
<dbReference type="Pfam" id="PF12152">
    <property type="entry name" value="eIF_4G1"/>
    <property type="match status" value="1"/>
</dbReference>
<feature type="compositionally biased region" description="Basic residues" evidence="1">
    <location>
        <begin position="89"/>
        <end position="104"/>
    </location>
</feature>
<feature type="domain" description="Eukaryotic translation initiation factor 4G1 eIF4E-binding" evidence="2">
    <location>
        <begin position="136"/>
        <end position="195"/>
    </location>
</feature>
<dbReference type="EMBL" id="JAWWNJ010000004">
    <property type="protein sequence ID" value="KAK7057729.1"/>
    <property type="molecule type" value="Genomic_DNA"/>
</dbReference>
<evidence type="ECO:0000313" key="3">
    <source>
        <dbReference type="EMBL" id="KAK7057729.1"/>
    </source>
</evidence>
<dbReference type="InterPro" id="IPR022745">
    <property type="entry name" value="eIF4G1_eIF4E-bd"/>
</dbReference>
<gene>
    <name evidence="3" type="ORF">R3P38DRAFT_1184976</name>
</gene>
<feature type="compositionally biased region" description="Polar residues" evidence="1">
    <location>
        <begin position="58"/>
        <end position="73"/>
    </location>
</feature>